<comment type="caution">
    <text evidence="1">The sequence shown here is derived from an EMBL/GenBank/DDBJ whole genome shotgun (WGS) entry which is preliminary data.</text>
</comment>
<dbReference type="AlphaFoldDB" id="A0A1B8NY99"/>
<sequence>MPNNESTAFQRFRNRLEQEKQTLQILDASLINAHREAKSKEGPLASALGYDQNKYDQLHIPSVEGKRVITQAKNANYRAAVIRLYAIWSHYMRDILGLMYEVSPHQISQKAHGEIKFSEAINLGSYEAIKNYIVDHVFRSLESEQSTKKLLDKIVKHTKISLSQSLKVHALAHLEIRHLLVHANGYVDERYHKSYKGIVPCEVGKKLKMRWTLVDSLIRKWKSFVGR</sequence>
<accession>A0A1B8NY99</accession>
<gene>
    <name evidence="1" type="ORF">A8U91_04059</name>
</gene>
<name>A0A1B8NY99_HALEL</name>
<evidence type="ECO:0000313" key="2">
    <source>
        <dbReference type="Proteomes" id="UP000092504"/>
    </source>
</evidence>
<protein>
    <submittedName>
        <fullName evidence="1">Uncharacterized protein</fullName>
    </submittedName>
</protein>
<organism evidence="1 2">
    <name type="scientific">Halomonas elongata</name>
    <dbReference type="NCBI Taxonomy" id="2746"/>
    <lineage>
        <taxon>Bacteria</taxon>
        <taxon>Pseudomonadati</taxon>
        <taxon>Pseudomonadota</taxon>
        <taxon>Gammaproteobacteria</taxon>
        <taxon>Oceanospirillales</taxon>
        <taxon>Halomonadaceae</taxon>
        <taxon>Halomonas</taxon>
    </lineage>
</organism>
<proteinExistence type="predicted"/>
<dbReference type="Proteomes" id="UP000092504">
    <property type="component" value="Unassembled WGS sequence"/>
</dbReference>
<dbReference type="EMBL" id="MAJD01000002">
    <property type="protein sequence ID" value="OBX34996.1"/>
    <property type="molecule type" value="Genomic_DNA"/>
</dbReference>
<evidence type="ECO:0000313" key="1">
    <source>
        <dbReference type="EMBL" id="OBX34996.1"/>
    </source>
</evidence>
<reference evidence="1 2" key="1">
    <citation type="submission" date="2016-06" db="EMBL/GenBank/DDBJ databases">
        <title>Genome sequence of halotolerant plant growth promoting strain of Halomonas elongata HEK1 isolated from salterns of Rann of Kutch, Gujarat, India.</title>
        <authorList>
            <person name="Gaba S."/>
            <person name="Singh R.N."/>
            <person name="Abrol S."/>
            <person name="Kaushik R."/>
            <person name="Saxena A.K."/>
        </authorList>
    </citation>
    <scope>NUCLEOTIDE SEQUENCE [LARGE SCALE GENOMIC DNA]</scope>
    <source>
        <strain evidence="1 2">HEK1</strain>
    </source>
</reference>